<dbReference type="PANTHER" id="PTHR11455:SF22">
    <property type="entry name" value="CRYPTOCHROME DASH"/>
    <property type="match status" value="1"/>
</dbReference>
<evidence type="ECO:0000256" key="5">
    <source>
        <dbReference type="ARBA" id="ARBA00022991"/>
    </source>
</evidence>
<dbReference type="SUPFAM" id="SSF48173">
    <property type="entry name" value="Cryptochrome/photolyase FAD-binding domain"/>
    <property type="match status" value="1"/>
</dbReference>
<dbReference type="EMBL" id="BSYJ01000004">
    <property type="protein sequence ID" value="GMG87768.1"/>
    <property type="molecule type" value="Genomic_DNA"/>
</dbReference>
<feature type="region of interest" description="Disordered" evidence="7">
    <location>
        <begin position="169"/>
        <end position="190"/>
    </location>
</feature>
<dbReference type="PRINTS" id="PR00147">
    <property type="entry name" value="DNAPHOTLYASE"/>
</dbReference>
<keyword evidence="4 6" id="KW-0274">FAD</keyword>
<comment type="cofactor">
    <cofactor evidence="6">
        <name>FAD</name>
        <dbReference type="ChEBI" id="CHEBI:57692"/>
    </cofactor>
    <text evidence="6">Binds 1 FAD per subunit.</text>
</comment>
<dbReference type="InterPro" id="IPR014133">
    <property type="entry name" value="Cry_DASH"/>
</dbReference>
<evidence type="ECO:0000256" key="4">
    <source>
        <dbReference type="ARBA" id="ARBA00022827"/>
    </source>
</evidence>
<keyword evidence="3 6" id="KW-0285">Flavoprotein</keyword>
<evidence type="ECO:0000256" key="2">
    <source>
        <dbReference type="ARBA" id="ARBA00017881"/>
    </source>
</evidence>
<gene>
    <name evidence="9" type="ORF">MNKW57_20890</name>
</gene>
<dbReference type="Pfam" id="PF00875">
    <property type="entry name" value="DNA_photolyase"/>
    <property type="match status" value="1"/>
</dbReference>
<dbReference type="Gene3D" id="1.25.40.80">
    <property type="match status" value="1"/>
</dbReference>
<comment type="caution">
    <text evidence="9">The sequence shown here is derived from an EMBL/GenBank/DDBJ whole genome shotgun (WGS) entry which is preliminary data.</text>
</comment>
<comment type="cofactor">
    <cofactor evidence="6">
        <name>(6R)-5,10-methylene-5,6,7,8-tetrahydrofolate</name>
        <dbReference type="ChEBI" id="CHEBI:15636"/>
    </cofactor>
    <text evidence="6">Binds 1 5,10-methenyltetrahydrofolate (MTHF) per subunit.</text>
</comment>
<dbReference type="InterPro" id="IPR002081">
    <property type="entry name" value="Cryptochrome/DNA_photolyase_1"/>
</dbReference>
<dbReference type="InterPro" id="IPR036134">
    <property type="entry name" value="Crypto/Photolyase_FAD-like_sf"/>
</dbReference>
<organism evidence="9 10">
    <name type="scientific">Biformimicrobium ophioploci</name>
    <dbReference type="NCBI Taxonomy" id="3036711"/>
    <lineage>
        <taxon>Bacteria</taxon>
        <taxon>Pseudomonadati</taxon>
        <taxon>Pseudomonadota</taxon>
        <taxon>Gammaproteobacteria</taxon>
        <taxon>Cellvibrionales</taxon>
        <taxon>Microbulbiferaceae</taxon>
        <taxon>Biformimicrobium</taxon>
    </lineage>
</organism>
<comment type="similarity">
    <text evidence="1 6">Belongs to the DNA photolyase class-1 family.</text>
</comment>
<feature type="domain" description="Photolyase/cryptochrome alpha/beta" evidence="8">
    <location>
        <begin position="1"/>
        <end position="137"/>
    </location>
</feature>
<accession>A0ABQ6M088</accession>
<proteinExistence type="inferred from homology"/>
<evidence type="ECO:0000313" key="10">
    <source>
        <dbReference type="Proteomes" id="UP001224392"/>
    </source>
</evidence>
<dbReference type="SUPFAM" id="SSF52425">
    <property type="entry name" value="Cryptochrome/photolyase, N-terminal domain"/>
    <property type="match status" value="1"/>
</dbReference>
<dbReference type="Pfam" id="PF03441">
    <property type="entry name" value="FAD_binding_7"/>
    <property type="match status" value="1"/>
</dbReference>
<reference evidence="9 10" key="1">
    <citation type="submission" date="2023-04" db="EMBL/GenBank/DDBJ databases">
        <title>Marinobulbifer ophiurae gen. nov., sp. Nov., isolate from tissue of brittle star Ophioplocus japonicus.</title>
        <authorList>
            <person name="Kawano K."/>
            <person name="Sawayama S."/>
            <person name="Nakagawa S."/>
        </authorList>
    </citation>
    <scope>NUCLEOTIDE SEQUENCE [LARGE SCALE GENOMIC DNA]</scope>
    <source>
        <strain evidence="9 10">NKW57</strain>
    </source>
</reference>
<evidence type="ECO:0000259" key="8">
    <source>
        <dbReference type="PROSITE" id="PS51645"/>
    </source>
</evidence>
<dbReference type="InterPro" id="IPR005101">
    <property type="entry name" value="Cryptochr/Photolyase_FAD-bd"/>
</dbReference>
<dbReference type="Proteomes" id="UP001224392">
    <property type="component" value="Unassembled WGS sequence"/>
</dbReference>
<name>A0ABQ6M088_9GAMM</name>
<dbReference type="InterPro" id="IPR014729">
    <property type="entry name" value="Rossmann-like_a/b/a_fold"/>
</dbReference>
<protein>
    <recommendedName>
        <fullName evidence="2 6">Cryptochrome DASH</fullName>
    </recommendedName>
</protein>
<dbReference type="PANTHER" id="PTHR11455">
    <property type="entry name" value="CRYPTOCHROME"/>
    <property type="match status" value="1"/>
</dbReference>
<evidence type="ECO:0000256" key="1">
    <source>
        <dbReference type="ARBA" id="ARBA00005862"/>
    </source>
</evidence>
<evidence type="ECO:0000256" key="3">
    <source>
        <dbReference type="ARBA" id="ARBA00022630"/>
    </source>
</evidence>
<dbReference type="PROSITE" id="PS51645">
    <property type="entry name" value="PHR_CRY_ALPHA_BETA"/>
    <property type="match status" value="1"/>
</dbReference>
<dbReference type="InterPro" id="IPR036155">
    <property type="entry name" value="Crypto/Photolyase_N_sf"/>
</dbReference>
<evidence type="ECO:0000256" key="7">
    <source>
        <dbReference type="SAM" id="MobiDB-lite"/>
    </source>
</evidence>
<dbReference type="InterPro" id="IPR006050">
    <property type="entry name" value="DNA_photolyase_N"/>
</dbReference>
<evidence type="ECO:0000313" key="9">
    <source>
        <dbReference type="EMBL" id="GMG87768.1"/>
    </source>
</evidence>
<dbReference type="Gene3D" id="1.10.579.10">
    <property type="entry name" value="DNA Cyclobutane Dipyrimidine Photolyase, subunit A, domain 3"/>
    <property type="match status" value="1"/>
</dbReference>
<dbReference type="RefSeq" id="WP_285764388.1">
    <property type="nucleotide sequence ID" value="NZ_BSYJ01000004.1"/>
</dbReference>
<dbReference type="Gene3D" id="3.40.50.620">
    <property type="entry name" value="HUPs"/>
    <property type="match status" value="1"/>
</dbReference>
<evidence type="ECO:0000256" key="6">
    <source>
        <dbReference type="RuleBase" id="RU367151"/>
    </source>
</evidence>
<keyword evidence="5 6" id="KW-0157">Chromophore</keyword>
<dbReference type="NCBIfam" id="TIGR02765">
    <property type="entry name" value="crypto_DASH"/>
    <property type="match status" value="1"/>
</dbReference>
<keyword evidence="10" id="KW-1185">Reference proteome</keyword>
<sequence>MKLVWFLNNLRSHDNRPLNRACDPEHGNEPVVALYCFDPQFFNSDEFGFPRTEKFRAQFLLQSLEDLQQQLSDLNIPLLIRLGTPAQIIPELVAEHGITELFLQYEWTRDERTALASLRAAPAMDAVHIHMDYDQFLIHPDDLPFAEVAELPEVFTQFRKVVERQLPIRTPLPTPTPRSGRNLTAAGGSSPLPTLEELGLEQPVADPRSAFPFTGGSAAGKQRIEEYFWRSENITRYKQTRNGLIGTEYSSKLSAWLANGSLSPREVHAELKRFEREVQANEDTYWLQFELLWRDYFKYISLKHGDRLFVLSGIRARDYTWQLDEKKLVAWIEGRTPYDFVNANMREFATTGWMSNRGRQNVASYWAKELQQDWRAGAAWFESQLIDYDVHSNYGNWMYNSGVGNDSRDRRFNIERQAENYDPDRAYRNLWLSN</sequence>
<comment type="function">
    <text evidence="6">May have a photoreceptor function.</text>
</comment>